<dbReference type="CDD" id="cd02440">
    <property type="entry name" value="AdoMet_MTases"/>
    <property type="match status" value="1"/>
</dbReference>
<gene>
    <name evidence="5" type="ORF">OM076_18885</name>
</gene>
<keyword evidence="3" id="KW-0808">Transferase</keyword>
<evidence type="ECO:0000256" key="2">
    <source>
        <dbReference type="ARBA" id="ARBA00022603"/>
    </source>
</evidence>
<proteinExistence type="inferred from homology"/>
<comment type="similarity">
    <text evidence="1">Belongs to the methyltransferase superfamily.</text>
</comment>
<dbReference type="SUPFAM" id="SSF53335">
    <property type="entry name" value="S-adenosyl-L-methionine-dependent methyltransferases"/>
    <property type="match status" value="1"/>
</dbReference>
<sequence length="253" mass="27360">MDPLAQRGFGASLDAARVYDRGRPGYAPELAPWLAEELGLSRSSRVLDLAAGTGQLSRLLMPLVGSVVAVEPAAAMREVLASRVPGAEVVEGVAEQLPLADGSIDAAVVGNAFHWFDADVALRELARVLRPGGGLAIVWNIGRDTEPPTPELETYVAGLRTEAGLGPMTGSQDPAWRRAFAATDAFAPLRYHELLHTREQDRETFVAYLASLAFIAALPTRDTAIERLRELAPEVSILSMRTECHWTRRRLAA</sequence>
<evidence type="ECO:0000313" key="6">
    <source>
        <dbReference type="Proteomes" id="UP001149140"/>
    </source>
</evidence>
<dbReference type="PANTHER" id="PTHR44942">
    <property type="entry name" value="METHYLTRANSF_11 DOMAIN-CONTAINING PROTEIN"/>
    <property type="match status" value="1"/>
</dbReference>
<feature type="domain" description="Methyltransferase type 11" evidence="4">
    <location>
        <begin position="47"/>
        <end position="136"/>
    </location>
</feature>
<dbReference type="InterPro" id="IPR051052">
    <property type="entry name" value="Diverse_substrate_MTase"/>
</dbReference>
<dbReference type="GO" id="GO:0032259">
    <property type="term" value="P:methylation"/>
    <property type="evidence" value="ECO:0007669"/>
    <property type="project" value="UniProtKB-KW"/>
</dbReference>
<dbReference type="RefSeq" id="WP_270041583.1">
    <property type="nucleotide sequence ID" value="NZ_JAPDOD010000017.1"/>
</dbReference>
<dbReference type="GO" id="GO:0008757">
    <property type="term" value="F:S-adenosylmethionine-dependent methyltransferase activity"/>
    <property type="evidence" value="ECO:0007669"/>
    <property type="project" value="InterPro"/>
</dbReference>
<accession>A0A9X3S0R7</accession>
<dbReference type="AlphaFoldDB" id="A0A9X3S0R7"/>
<keyword evidence="2 5" id="KW-0489">Methyltransferase</keyword>
<dbReference type="InterPro" id="IPR013216">
    <property type="entry name" value="Methyltransf_11"/>
</dbReference>
<dbReference type="InterPro" id="IPR029063">
    <property type="entry name" value="SAM-dependent_MTases_sf"/>
</dbReference>
<dbReference type="Proteomes" id="UP001149140">
    <property type="component" value="Unassembled WGS sequence"/>
</dbReference>
<dbReference type="EMBL" id="JAPDOD010000017">
    <property type="protein sequence ID" value="MDA0162345.1"/>
    <property type="molecule type" value="Genomic_DNA"/>
</dbReference>
<reference evidence="5" key="1">
    <citation type="submission" date="2022-10" db="EMBL/GenBank/DDBJ databases">
        <title>The WGS of Solirubrobacter ginsenosidimutans DSM 21036.</title>
        <authorList>
            <person name="Jiang Z."/>
        </authorList>
    </citation>
    <scope>NUCLEOTIDE SEQUENCE</scope>
    <source>
        <strain evidence="5">DSM 21036</strain>
    </source>
</reference>
<dbReference type="PANTHER" id="PTHR44942:SF4">
    <property type="entry name" value="METHYLTRANSFERASE TYPE 11 DOMAIN-CONTAINING PROTEIN"/>
    <property type="match status" value="1"/>
</dbReference>
<name>A0A9X3S0R7_9ACTN</name>
<protein>
    <submittedName>
        <fullName evidence="5">Class I SAM-dependent methyltransferase</fullName>
    </submittedName>
</protein>
<comment type="caution">
    <text evidence="5">The sequence shown here is derived from an EMBL/GenBank/DDBJ whole genome shotgun (WGS) entry which is preliminary data.</text>
</comment>
<evidence type="ECO:0000259" key="4">
    <source>
        <dbReference type="Pfam" id="PF08241"/>
    </source>
</evidence>
<dbReference type="Pfam" id="PF08241">
    <property type="entry name" value="Methyltransf_11"/>
    <property type="match status" value="1"/>
</dbReference>
<evidence type="ECO:0000256" key="3">
    <source>
        <dbReference type="ARBA" id="ARBA00022679"/>
    </source>
</evidence>
<evidence type="ECO:0000313" key="5">
    <source>
        <dbReference type="EMBL" id="MDA0162345.1"/>
    </source>
</evidence>
<keyword evidence="6" id="KW-1185">Reference proteome</keyword>
<organism evidence="5 6">
    <name type="scientific">Solirubrobacter ginsenosidimutans</name>
    <dbReference type="NCBI Taxonomy" id="490573"/>
    <lineage>
        <taxon>Bacteria</taxon>
        <taxon>Bacillati</taxon>
        <taxon>Actinomycetota</taxon>
        <taxon>Thermoleophilia</taxon>
        <taxon>Solirubrobacterales</taxon>
        <taxon>Solirubrobacteraceae</taxon>
        <taxon>Solirubrobacter</taxon>
    </lineage>
</organism>
<dbReference type="Gene3D" id="3.40.50.150">
    <property type="entry name" value="Vaccinia Virus protein VP39"/>
    <property type="match status" value="1"/>
</dbReference>
<evidence type="ECO:0000256" key="1">
    <source>
        <dbReference type="ARBA" id="ARBA00008361"/>
    </source>
</evidence>